<dbReference type="PANTHER" id="PTHR11177:SF317">
    <property type="entry name" value="CHITINASE 12-RELATED"/>
    <property type="match status" value="1"/>
</dbReference>
<dbReference type="GO" id="GO:0005576">
    <property type="term" value="C:extracellular region"/>
    <property type="evidence" value="ECO:0007669"/>
    <property type="project" value="TreeGrafter"/>
</dbReference>
<dbReference type="SMART" id="SM00636">
    <property type="entry name" value="Glyco_18"/>
    <property type="match status" value="1"/>
</dbReference>
<dbReference type="AlphaFoldDB" id="A0A194SBZ8"/>
<dbReference type="OrthoDB" id="73875at2759"/>
<evidence type="ECO:0000313" key="4">
    <source>
        <dbReference type="Proteomes" id="UP000053890"/>
    </source>
</evidence>
<evidence type="ECO:0000259" key="2">
    <source>
        <dbReference type="PROSITE" id="PS51910"/>
    </source>
</evidence>
<dbReference type="GO" id="GO:0004568">
    <property type="term" value="F:chitinase activity"/>
    <property type="evidence" value="ECO:0007669"/>
    <property type="project" value="TreeGrafter"/>
</dbReference>
<dbReference type="GO" id="GO:0008061">
    <property type="term" value="F:chitin binding"/>
    <property type="evidence" value="ECO:0007669"/>
    <property type="project" value="InterPro"/>
</dbReference>
<gene>
    <name evidence="3" type="ORF">RHOBADRAFT_11059</name>
</gene>
<dbReference type="Proteomes" id="UP000053890">
    <property type="component" value="Unassembled WGS sequence"/>
</dbReference>
<keyword evidence="4" id="KW-1185">Reference proteome</keyword>
<dbReference type="GO" id="GO:0006032">
    <property type="term" value="P:chitin catabolic process"/>
    <property type="evidence" value="ECO:0007669"/>
    <property type="project" value="TreeGrafter"/>
</dbReference>
<dbReference type="Gene3D" id="3.20.20.80">
    <property type="entry name" value="Glycosidases"/>
    <property type="match status" value="1"/>
</dbReference>
<feature type="compositionally biased region" description="Basic residues" evidence="1">
    <location>
        <begin position="233"/>
        <end position="245"/>
    </location>
</feature>
<dbReference type="Pfam" id="PF00704">
    <property type="entry name" value="Glyco_hydro_18"/>
    <property type="match status" value="1"/>
</dbReference>
<dbReference type="RefSeq" id="XP_018274019.1">
    <property type="nucleotide sequence ID" value="XM_018412025.1"/>
</dbReference>
<dbReference type="SUPFAM" id="SSF51445">
    <property type="entry name" value="(Trans)glycosidases"/>
    <property type="match status" value="1"/>
</dbReference>
<feature type="region of interest" description="Disordered" evidence="1">
    <location>
        <begin position="225"/>
        <end position="245"/>
    </location>
</feature>
<proteinExistence type="predicted"/>
<reference evidence="3 4" key="1">
    <citation type="journal article" date="2015" name="Front. Microbiol.">
        <title>Genome sequence of the plant growth promoting endophytic yeast Rhodotorula graminis WP1.</title>
        <authorList>
            <person name="Firrincieli A."/>
            <person name="Otillar R."/>
            <person name="Salamov A."/>
            <person name="Schmutz J."/>
            <person name="Khan Z."/>
            <person name="Redman R.S."/>
            <person name="Fleck N.D."/>
            <person name="Lindquist E."/>
            <person name="Grigoriev I.V."/>
            <person name="Doty S.L."/>
        </authorList>
    </citation>
    <scope>NUCLEOTIDE SEQUENCE [LARGE SCALE GENOMIC DNA]</scope>
    <source>
        <strain evidence="3 4">WP1</strain>
    </source>
</reference>
<feature type="domain" description="GH18" evidence="2">
    <location>
        <begin position="1"/>
        <end position="245"/>
    </location>
</feature>
<organism evidence="3 4">
    <name type="scientific">Rhodotorula graminis (strain WP1)</name>
    <dbReference type="NCBI Taxonomy" id="578459"/>
    <lineage>
        <taxon>Eukaryota</taxon>
        <taxon>Fungi</taxon>
        <taxon>Dikarya</taxon>
        <taxon>Basidiomycota</taxon>
        <taxon>Pucciniomycotina</taxon>
        <taxon>Microbotryomycetes</taxon>
        <taxon>Sporidiobolales</taxon>
        <taxon>Sporidiobolaceae</taxon>
        <taxon>Rhodotorula</taxon>
    </lineage>
</organism>
<dbReference type="GeneID" id="28972474"/>
<evidence type="ECO:0000313" key="3">
    <source>
        <dbReference type="EMBL" id="KPV77970.1"/>
    </source>
</evidence>
<dbReference type="PANTHER" id="PTHR11177">
    <property type="entry name" value="CHITINASE"/>
    <property type="match status" value="1"/>
</dbReference>
<dbReference type="PROSITE" id="PS51910">
    <property type="entry name" value="GH18_2"/>
    <property type="match status" value="1"/>
</dbReference>
<dbReference type="EMBL" id="KQ474073">
    <property type="protein sequence ID" value="KPV77970.1"/>
    <property type="molecule type" value="Genomic_DNA"/>
</dbReference>
<dbReference type="STRING" id="578459.A0A194SBZ8"/>
<evidence type="ECO:0000256" key="1">
    <source>
        <dbReference type="SAM" id="MobiDB-lite"/>
    </source>
</evidence>
<dbReference type="GO" id="GO:0005975">
    <property type="term" value="P:carbohydrate metabolic process"/>
    <property type="evidence" value="ECO:0007669"/>
    <property type="project" value="InterPro"/>
</dbReference>
<dbReference type="InterPro" id="IPR011583">
    <property type="entry name" value="Chitinase_II/V-like_cat"/>
</dbReference>
<feature type="non-terminal residue" evidence="3">
    <location>
        <position position="1"/>
    </location>
</feature>
<accession>A0A194SBZ8</accession>
<keyword evidence="3" id="KW-0378">Hydrolase</keyword>
<sequence>LQIGGWSGSNTFSGLVATDTSRADFVATLDTALTDYGFDGVDADWEYPSRAGATEDFDTANDLKNYLEFFKTLRTKIGSDKLISSDTSSGPWVGADGSASTDLSEFGDVLDFITIMTYDAVTYSAAATGPNFALDSSCAPSTQQFSYPAAVKSWTAAKFPANKIMLGLASYGYAWKVRSALPFSLSLRPPTLVLARIMLPCETRAELDSLTLVLMGSSTCRSTTSRTAAASTARRRASTRRRVAP</sequence>
<dbReference type="InterPro" id="IPR050314">
    <property type="entry name" value="Glycosyl_Hydrlase_18"/>
</dbReference>
<name>A0A194SBZ8_RHOGW</name>
<dbReference type="InterPro" id="IPR017853">
    <property type="entry name" value="GH"/>
</dbReference>
<dbReference type="InterPro" id="IPR001223">
    <property type="entry name" value="Glyco_hydro18_cat"/>
</dbReference>
<protein>
    <submittedName>
        <fullName evidence="3">Glycoside hydrolase family 18 protein</fullName>
    </submittedName>
</protein>